<organism evidence="2 3">
    <name type="scientific">Galdieria sulphuraria</name>
    <name type="common">Red alga</name>
    <dbReference type="NCBI Taxonomy" id="130081"/>
    <lineage>
        <taxon>Eukaryota</taxon>
        <taxon>Rhodophyta</taxon>
        <taxon>Bangiophyceae</taxon>
        <taxon>Galdieriales</taxon>
        <taxon>Galdieriaceae</taxon>
        <taxon>Galdieria</taxon>
    </lineage>
</organism>
<protein>
    <submittedName>
        <fullName evidence="2">Uncharacterized protein</fullName>
    </submittedName>
</protein>
<evidence type="ECO:0000256" key="1">
    <source>
        <dbReference type="SAM" id="MobiDB-lite"/>
    </source>
</evidence>
<dbReference type="Gramene" id="EME30023">
    <property type="protein sequence ID" value="EME30023"/>
    <property type="gene ID" value="Gasu_26100"/>
</dbReference>
<dbReference type="Proteomes" id="UP000030680">
    <property type="component" value="Unassembled WGS sequence"/>
</dbReference>
<sequence>MSHKKRNKPIGGKEGVVFDRPVPKFLQSYVQSPTEQVDGEAKWERQTEEVNVQQEIANLRKQGFHIEPDPCYTERTLSSSTMDQPSNDSWKQSESKESPNPSPLLDNRKGASPSSRGRNQTIANIGIRKRQNTTSNRVTQKENKKLSTHRAKVVDRQLLSFQEQDE</sequence>
<gene>
    <name evidence="2" type="ORF">Gasu_26100</name>
</gene>
<feature type="compositionally biased region" description="Polar residues" evidence="1">
    <location>
        <begin position="112"/>
        <end position="123"/>
    </location>
</feature>
<dbReference type="KEGG" id="gsl:Gasu_26100"/>
<evidence type="ECO:0000313" key="2">
    <source>
        <dbReference type="EMBL" id="EME30023.1"/>
    </source>
</evidence>
<accession>M2Y225</accession>
<dbReference type="GeneID" id="17088782"/>
<keyword evidence="3" id="KW-1185">Reference proteome</keyword>
<dbReference type="AlphaFoldDB" id="M2Y225"/>
<reference evidence="3" key="1">
    <citation type="journal article" date="2013" name="Science">
        <title>Gene transfer from bacteria and archaea facilitated evolution of an extremophilic eukaryote.</title>
        <authorList>
            <person name="Schonknecht G."/>
            <person name="Chen W.H."/>
            <person name="Ternes C.M."/>
            <person name="Barbier G.G."/>
            <person name="Shrestha R.P."/>
            <person name="Stanke M."/>
            <person name="Brautigam A."/>
            <person name="Baker B.J."/>
            <person name="Banfield J.F."/>
            <person name="Garavito R.M."/>
            <person name="Carr K."/>
            <person name="Wilkerson C."/>
            <person name="Rensing S.A."/>
            <person name="Gagneul D."/>
            <person name="Dickenson N.E."/>
            <person name="Oesterhelt C."/>
            <person name="Lercher M.J."/>
            <person name="Weber A.P."/>
        </authorList>
    </citation>
    <scope>NUCLEOTIDE SEQUENCE [LARGE SCALE GENOMIC DNA]</scope>
    <source>
        <strain evidence="3">074W</strain>
    </source>
</reference>
<dbReference type="RefSeq" id="XP_005706543.1">
    <property type="nucleotide sequence ID" value="XM_005706486.1"/>
</dbReference>
<proteinExistence type="predicted"/>
<feature type="region of interest" description="Disordered" evidence="1">
    <location>
        <begin position="61"/>
        <end position="151"/>
    </location>
</feature>
<dbReference type="OrthoDB" id="10458282at2759"/>
<dbReference type="EMBL" id="KB454503">
    <property type="protein sequence ID" value="EME30023.1"/>
    <property type="molecule type" value="Genomic_DNA"/>
</dbReference>
<feature type="compositionally biased region" description="Polar residues" evidence="1">
    <location>
        <begin position="75"/>
        <end position="90"/>
    </location>
</feature>
<name>M2Y225_GALSU</name>
<evidence type="ECO:0000313" key="3">
    <source>
        <dbReference type="Proteomes" id="UP000030680"/>
    </source>
</evidence>